<evidence type="ECO:0000256" key="2">
    <source>
        <dbReference type="ARBA" id="ARBA00023043"/>
    </source>
</evidence>
<keyword evidence="2 3" id="KW-0040">ANK repeat</keyword>
<dbReference type="AlphaFoldDB" id="A0A6J1BJP5"/>
<feature type="repeat" description="ANK" evidence="3">
    <location>
        <begin position="180"/>
        <end position="212"/>
    </location>
</feature>
<dbReference type="PROSITE" id="PS50088">
    <property type="entry name" value="ANK_REPEAT"/>
    <property type="match status" value="5"/>
</dbReference>
<dbReference type="PROSITE" id="PS50297">
    <property type="entry name" value="ANK_REP_REGION"/>
    <property type="match status" value="5"/>
</dbReference>
<dbReference type="InterPro" id="IPR036770">
    <property type="entry name" value="Ankyrin_rpt-contain_sf"/>
</dbReference>
<feature type="repeat" description="ANK" evidence="3">
    <location>
        <begin position="213"/>
        <end position="245"/>
    </location>
</feature>
<evidence type="ECO:0000313" key="5">
    <source>
        <dbReference type="RefSeq" id="XP_021299792.1"/>
    </source>
</evidence>
<protein>
    <submittedName>
        <fullName evidence="5">26S proteasome non-ATPase regulatory subunit 10</fullName>
    </submittedName>
</protein>
<evidence type="ECO:0000256" key="3">
    <source>
        <dbReference type="PROSITE-ProRule" id="PRU00023"/>
    </source>
</evidence>
<dbReference type="InterPro" id="IPR050745">
    <property type="entry name" value="Multifunctional_regulatory"/>
</dbReference>
<dbReference type="PRINTS" id="PR01415">
    <property type="entry name" value="ANKYRIN"/>
</dbReference>
<dbReference type="SUPFAM" id="SSF48403">
    <property type="entry name" value="Ankyrin repeat"/>
    <property type="match status" value="1"/>
</dbReference>
<dbReference type="Pfam" id="PF00023">
    <property type="entry name" value="Ank"/>
    <property type="match status" value="3"/>
</dbReference>
<dbReference type="GeneID" id="110428310"/>
<dbReference type="Proteomes" id="UP000504621">
    <property type="component" value="Unplaced"/>
</dbReference>
<dbReference type="GO" id="GO:0000502">
    <property type="term" value="C:proteasome complex"/>
    <property type="evidence" value="ECO:0007669"/>
    <property type="project" value="UniProtKB-KW"/>
</dbReference>
<reference evidence="5" key="1">
    <citation type="submission" date="2025-08" db="UniProtKB">
        <authorList>
            <consortium name="RefSeq"/>
        </authorList>
    </citation>
    <scope>IDENTIFICATION</scope>
    <source>
        <tissue evidence="5">Leaf</tissue>
    </source>
</reference>
<proteinExistence type="predicted"/>
<dbReference type="PANTHER" id="PTHR24189">
    <property type="entry name" value="MYOTROPHIN"/>
    <property type="match status" value="1"/>
</dbReference>
<dbReference type="SMART" id="SM00248">
    <property type="entry name" value="ANK"/>
    <property type="match status" value="5"/>
</dbReference>
<gene>
    <name evidence="5" type="primary">LOC110428310</name>
</gene>
<dbReference type="Pfam" id="PF12796">
    <property type="entry name" value="Ank_2"/>
    <property type="match status" value="1"/>
</dbReference>
<feature type="repeat" description="ANK" evidence="3">
    <location>
        <begin position="147"/>
        <end position="179"/>
    </location>
</feature>
<keyword evidence="1" id="KW-0677">Repeat</keyword>
<accession>A0A6J1BJP5</accession>
<keyword evidence="4" id="KW-1185">Reference proteome</keyword>
<keyword evidence="5" id="KW-0647">Proteasome</keyword>
<evidence type="ECO:0000256" key="1">
    <source>
        <dbReference type="ARBA" id="ARBA00022737"/>
    </source>
</evidence>
<dbReference type="OrthoDB" id="20872at2759"/>
<dbReference type="InterPro" id="IPR002110">
    <property type="entry name" value="Ankyrin_rpt"/>
</dbReference>
<feature type="repeat" description="ANK" evidence="3">
    <location>
        <begin position="246"/>
        <end position="278"/>
    </location>
</feature>
<feature type="repeat" description="ANK" evidence="3">
    <location>
        <begin position="112"/>
        <end position="132"/>
    </location>
</feature>
<sequence length="305" mass="33137">MANFRNRSTCVRVHYFLCKTLIHVICGETQSVRGAPPLTECKIPKTRRGPLNPEFVRTTLTVDMEVDPPKKQEDPQIKDKDLFKAAETGDSSTFKSFSQDQLSKFLKLRNEDGRSLLHVAASSAHPEVVKILSAAADESVLNSSDEEGWAPIHSAASIGNSEIMEILLSKGANVNLKNDGGRTALHYAASKGRLKIAELLISHGAKINSKDKVGCTPLHRAASTGNSALCEFLIEEGADVDAEDRAGQTPLMNAVICQNKEVALLLIRHGADVDVEDKEGYTVFGRASDDFRPKLVDAARAMLEG</sequence>
<evidence type="ECO:0000313" key="4">
    <source>
        <dbReference type="Proteomes" id="UP000504621"/>
    </source>
</evidence>
<organism evidence="4 5">
    <name type="scientific">Herrania umbratica</name>
    <dbReference type="NCBI Taxonomy" id="108875"/>
    <lineage>
        <taxon>Eukaryota</taxon>
        <taxon>Viridiplantae</taxon>
        <taxon>Streptophyta</taxon>
        <taxon>Embryophyta</taxon>
        <taxon>Tracheophyta</taxon>
        <taxon>Spermatophyta</taxon>
        <taxon>Magnoliopsida</taxon>
        <taxon>eudicotyledons</taxon>
        <taxon>Gunneridae</taxon>
        <taxon>Pentapetalae</taxon>
        <taxon>rosids</taxon>
        <taxon>malvids</taxon>
        <taxon>Malvales</taxon>
        <taxon>Malvaceae</taxon>
        <taxon>Byttnerioideae</taxon>
        <taxon>Herrania</taxon>
    </lineage>
</organism>
<dbReference type="RefSeq" id="XP_021299792.1">
    <property type="nucleotide sequence ID" value="XM_021444117.1"/>
</dbReference>
<dbReference type="Gene3D" id="1.25.40.20">
    <property type="entry name" value="Ankyrin repeat-containing domain"/>
    <property type="match status" value="2"/>
</dbReference>
<dbReference type="PANTHER" id="PTHR24189:SF72">
    <property type="entry name" value="ANKYRIN REPEAT-CONTAINING DOMAIN-CONTAINING PROTEIN"/>
    <property type="match status" value="1"/>
</dbReference>
<name>A0A6J1BJP5_9ROSI</name>